<comment type="caution">
    <text evidence="1">The sequence shown here is derived from an EMBL/GenBank/DDBJ whole genome shotgun (WGS) entry which is preliminary data.</text>
</comment>
<evidence type="ECO:0000313" key="1">
    <source>
        <dbReference type="EMBL" id="KKQ56097.1"/>
    </source>
</evidence>
<name>A0A0G0IN15_9BACT</name>
<evidence type="ECO:0000313" key="2">
    <source>
        <dbReference type="Proteomes" id="UP000034096"/>
    </source>
</evidence>
<sequence>MGIGRGCGFGMSCCRCTRSPFEGIVKATDQKEYFEKCLSYLEEEIKEVKKALGELSKKS</sequence>
<accession>A0A0G0IN15</accession>
<reference evidence="1 2" key="1">
    <citation type="journal article" date="2015" name="Nature">
        <title>rRNA introns, odd ribosomes, and small enigmatic genomes across a large radiation of phyla.</title>
        <authorList>
            <person name="Brown C.T."/>
            <person name="Hug L.A."/>
            <person name="Thomas B.C."/>
            <person name="Sharon I."/>
            <person name="Castelle C.J."/>
            <person name="Singh A."/>
            <person name="Wilkins M.J."/>
            <person name="Williams K.H."/>
            <person name="Banfield J.F."/>
        </authorList>
    </citation>
    <scope>NUCLEOTIDE SEQUENCE [LARGE SCALE GENOMIC DNA]</scope>
</reference>
<dbReference type="AlphaFoldDB" id="A0A0G0IN15"/>
<protein>
    <submittedName>
        <fullName evidence="1">Uncharacterized protein</fullName>
    </submittedName>
</protein>
<gene>
    <name evidence="1" type="ORF">US75_C0010G0043</name>
</gene>
<dbReference type="Proteomes" id="UP000034096">
    <property type="component" value="Unassembled WGS sequence"/>
</dbReference>
<organism evidence="1 2">
    <name type="scientific">Candidatus Woesebacteria bacterium GW2011_GWC1_38_13</name>
    <dbReference type="NCBI Taxonomy" id="1618583"/>
    <lineage>
        <taxon>Bacteria</taxon>
        <taxon>Candidatus Woeseibacteriota</taxon>
    </lineage>
</organism>
<proteinExistence type="predicted"/>
<dbReference type="EMBL" id="LBUE01000010">
    <property type="protein sequence ID" value="KKQ56097.1"/>
    <property type="molecule type" value="Genomic_DNA"/>
</dbReference>
<dbReference type="STRING" id="1618583.US75_C0010G0043"/>